<dbReference type="InterPro" id="IPR007527">
    <property type="entry name" value="Znf_SWIM"/>
</dbReference>
<keyword evidence="5" id="KW-1185">Reference proteome</keyword>
<sequence>MDKKNKKKTVIKRKSDDPGDGEKKHKIMVNRGKNDSEKEKVEVEVNQVVEVPVEQGQQIVHTGQLVEGNFEQPVFLNMKGEPVQLAPNTVILYEQSSNPSNFAFGGMWTMDSSGRIVMAETIYDVKGEPEEEGGTFVQNASEVNNQAVEETSNTYQQYELSGSTQVDGQEYEVAIIENPGEPAERSESQVITTEAQLVAAGAGAVRWLNQKYDFVVRKLQLNYGISTLIGEDLTWLLETFKSCNPAWRQVRCVVCDPTKYHEEVQAAFSSAHVSSSVWQAARAAGRLAAESVGEEGDAPLAVLSAEDVAARCKTYALALLRGDHTPAQLQVLKRGIIGTGAGTLRVWELLTLPGGAVSRLDSWLEADNYTNILHKGLERLCSKFQSLIRSQMQPDEFVSLFFSVANTLEDERRDFAITRLRDTESSKQSPTDTITQYAYNLMSHQTKLAQRSLDDRISRRQSSAAICKYGTSTQECSCLFSKVFRLPCRHILMLTTELKVKTHIPFEPRWTVQHCLFGCETSTASSNG</sequence>
<feature type="region of interest" description="Disordered" evidence="2">
    <location>
        <begin position="1"/>
        <end position="39"/>
    </location>
</feature>
<comment type="caution">
    <text evidence="4">The sequence shown here is derived from an EMBL/GenBank/DDBJ whole genome shotgun (WGS) entry which is preliminary data.</text>
</comment>
<evidence type="ECO:0000259" key="3">
    <source>
        <dbReference type="PROSITE" id="PS50966"/>
    </source>
</evidence>
<dbReference type="Proteomes" id="UP000007151">
    <property type="component" value="Unassembled WGS sequence"/>
</dbReference>
<keyword evidence="1" id="KW-0863">Zinc-finger</keyword>
<feature type="domain" description="SWIM-type" evidence="3">
    <location>
        <begin position="461"/>
        <end position="499"/>
    </location>
</feature>
<evidence type="ECO:0000256" key="1">
    <source>
        <dbReference type="PROSITE-ProRule" id="PRU00325"/>
    </source>
</evidence>
<dbReference type="PROSITE" id="PS50966">
    <property type="entry name" value="ZF_SWIM"/>
    <property type="match status" value="1"/>
</dbReference>
<feature type="compositionally biased region" description="Basic residues" evidence="2">
    <location>
        <begin position="1"/>
        <end position="12"/>
    </location>
</feature>
<protein>
    <recommendedName>
        <fullName evidence="3">SWIM-type domain-containing protein</fullName>
    </recommendedName>
</protein>
<dbReference type="InterPro" id="IPR052579">
    <property type="entry name" value="Zinc_finger_SWIM"/>
</dbReference>
<evidence type="ECO:0000313" key="5">
    <source>
        <dbReference type="Proteomes" id="UP000007151"/>
    </source>
</evidence>
<dbReference type="EMBL" id="AGBW02013708">
    <property type="protein sequence ID" value="OWR42939.1"/>
    <property type="molecule type" value="Genomic_DNA"/>
</dbReference>
<accession>A0A212EN88</accession>
<keyword evidence="1" id="KW-0862">Zinc</keyword>
<evidence type="ECO:0000313" key="4">
    <source>
        <dbReference type="EMBL" id="OWR42939.1"/>
    </source>
</evidence>
<dbReference type="GO" id="GO:0008270">
    <property type="term" value="F:zinc ion binding"/>
    <property type="evidence" value="ECO:0007669"/>
    <property type="project" value="UniProtKB-KW"/>
</dbReference>
<keyword evidence="1" id="KW-0479">Metal-binding</keyword>
<dbReference type="AlphaFoldDB" id="A0A212EN88"/>
<name>A0A212EN88_DANPL</name>
<proteinExistence type="predicted"/>
<feature type="compositionally biased region" description="Basic and acidic residues" evidence="2">
    <location>
        <begin position="13"/>
        <end position="23"/>
    </location>
</feature>
<evidence type="ECO:0000256" key="2">
    <source>
        <dbReference type="SAM" id="MobiDB-lite"/>
    </source>
</evidence>
<reference evidence="4 5" key="1">
    <citation type="journal article" date="2011" name="Cell">
        <title>The monarch butterfly genome yields insights into long-distance migration.</title>
        <authorList>
            <person name="Zhan S."/>
            <person name="Merlin C."/>
            <person name="Boore J.L."/>
            <person name="Reppert S.M."/>
        </authorList>
    </citation>
    <scope>NUCLEOTIDE SEQUENCE [LARGE SCALE GENOMIC DNA]</scope>
    <source>
        <strain evidence="4">F-2</strain>
    </source>
</reference>
<organism evidence="4 5">
    <name type="scientific">Danaus plexippus plexippus</name>
    <dbReference type="NCBI Taxonomy" id="278856"/>
    <lineage>
        <taxon>Eukaryota</taxon>
        <taxon>Metazoa</taxon>
        <taxon>Ecdysozoa</taxon>
        <taxon>Arthropoda</taxon>
        <taxon>Hexapoda</taxon>
        <taxon>Insecta</taxon>
        <taxon>Pterygota</taxon>
        <taxon>Neoptera</taxon>
        <taxon>Endopterygota</taxon>
        <taxon>Lepidoptera</taxon>
        <taxon>Glossata</taxon>
        <taxon>Ditrysia</taxon>
        <taxon>Papilionoidea</taxon>
        <taxon>Nymphalidae</taxon>
        <taxon>Danainae</taxon>
        <taxon>Danaini</taxon>
        <taxon>Danaina</taxon>
        <taxon>Danaus</taxon>
        <taxon>Danaus</taxon>
    </lineage>
</organism>
<dbReference type="PANTHER" id="PTHR31569:SF4">
    <property type="entry name" value="SWIM-TYPE DOMAIN-CONTAINING PROTEIN"/>
    <property type="match status" value="1"/>
</dbReference>
<dbReference type="Pfam" id="PF04434">
    <property type="entry name" value="SWIM"/>
    <property type="match status" value="1"/>
</dbReference>
<dbReference type="InParanoid" id="A0A212EN88"/>
<dbReference type="KEGG" id="dpl:KGM_211531"/>
<gene>
    <name evidence="4" type="ORF">KGM_211531</name>
</gene>
<dbReference type="PANTHER" id="PTHR31569">
    <property type="entry name" value="SWIM-TYPE DOMAIN-CONTAINING PROTEIN"/>
    <property type="match status" value="1"/>
</dbReference>
<dbReference type="STRING" id="278856.A0A212EN88"/>